<dbReference type="OrthoDB" id="9805041at2"/>
<dbReference type="Proteomes" id="UP000237749">
    <property type="component" value="Unassembled WGS sequence"/>
</dbReference>
<dbReference type="RefSeq" id="WP_104434243.1">
    <property type="nucleotide sequence ID" value="NZ_PTJA01000001.1"/>
</dbReference>
<dbReference type="PANTHER" id="PTHR46246">
    <property type="entry name" value="GUANOSINE-3',5'-BIS(DIPHOSPHATE) 3'-PYROPHOSPHOHYDROLASE MESH1"/>
    <property type="match status" value="1"/>
</dbReference>
<proteinExistence type="predicted"/>
<feature type="domain" description="HD" evidence="1">
    <location>
        <begin position="25"/>
        <end position="118"/>
    </location>
</feature>
<evidence type="ECO:0000313" key="2">
    <source>
        <dbReference type="EMBL" id="PPK83452.1"/>
    </source>
</evidence>
<comment type="caution">
    <text evidence="2">The sequence shown here is derived from an EMBL/GenBank/DDBJ whole genome shotgun (WGS) entry which is preliminary data.</text>
</comment>
<dbReference type="EMBL" id="PTJA01000001">
    <property type="protein sequence ID" value="PPK83452.1"/>
    <property type="molecule type" value="Genomic_DNA"/>
</dbReference>
<sequence length="180" mass="20587">MVEKAVAFAAKCHEGTCRKGTHIPYIVHPLETAVIVSLMTADQELICAALLHDVIEDAGVTKSQLEEEFGSRVAHLVMEETEDKTKSWKERKSATLKHLEHASEEIKILVLADKLSNLRSTARDYLLIGDEIWKRFNEKDKAQHAWYYLNIADLLIELENFGVYQEYKTLCEQVFGKSHK</sequence>
<dbReference type="Pfam" id="PF13328">
    <property type="entry name" value="HD_4"/>
    <property type="match status" value="1"/>
</dbReference>
<organism evidence="2 3">
    <name type="scientific">Lacrimispora xylanisolvens</name>
    <dbReference type="NCBI Taxonomy" id="384636"/>
    <lineage>
        <taxon>Bacteria</taxon>
        <taxon>Bacillati</taxon>
        <taxon>Bacillota</taxon>
        <taxon>Clostridia</taxon>
        <taxon>Lachnospirales</taxon>
        <taxon>Lachnospiraceae</taxon>
        <taxon>Lacrimispora</taxon>
    </lineage>
</organism>
<dbReference type="GO" id="GO:0008893">
    <property type="term" value="F:guanosine-3',5'-bis(diphosphate) 3'-diphosphatase activity"/>
    <property type="evidence" value="ECO:0007669"/>
    <property type="project" value="TreeGrafter"/>
</dbReference>
<evidence type="ECO:0000313" key="3">
    <source>
        <dbReference type="Proteomes" id="UP000237749"/>
    </source>
</evidence>
<dbReference type="AlphaFoldDB" id="A0A2S6HZ83"/>
<dbReference type="PROSITE" id="PS51831">
    <property type="entry name" value="HD"/>
    <property type="match status" value="1"/>
</dbReference>
<reference evidence="2 3" key="1">
    <citation type="submission" date="2018-02" db="EMBL/GenBank/DDBJ databases">
        <title>Genomic Encyclopedia of Archaeal and Bacterial Type Strains, Phase II (KMG-II): from individual species to whole genera.</title>
        <authorList>
            <person name="Goeker M."/>
        </authorList>
    </citation>
    <scope>NUCLEOTIDE SEQUENCE [LARGE SCALE GENOMIC DNA]</scope>
    <source>
        <strain evidence="2 3">DSM 3808</strain>
    </source>
</reference>
<dbReference type="InterPro" id="IPR006674">
    <property type="entry name" value="HD_domain"/>
</dbReference>
<dbReference type="InterPro" id="IPR003607">
    <property type="entry name" value="HD/PDEase_dom"/>
</dbReference>
<evidence type="ECO:0000259" key="1">
    <source>
        <dbReference type="PROSITE" id="PS51831"/>
    </source>
</evidence>
<dbReference type="Gene3D" id="1.10.3210.10">
    <property type="entry name" value="Hypothetical protein af1432"/>
    <property type="match status" value="1"/>
</dbReference>
<accession>A0A2S6HZ83</accession>
<protein>
    <submittedName>
        <fullName evidence="2">HD domain-containing protein</fullName>
    </submittedName>
</protein>
<name>A0A2S6HZ83_9FIRM</name>
<keyword evidence="3" id="KW-1185">Reference proteome</keyword>
<dbReference type="PANTHER" id="PTHR46246:SF1">
    <property type="entry name" value="GUANOSINE-3',5'-BIS(DIPHOSPHATE) 3'-PYROPHOSPHOHYDROLASE MESH1"/>
    <property type="match status" value="1"/>
</dbReference>
<dbReference type="InterPro" id="IPR052194">
    <property type="entry name" value="MESH1"/>
</dbReference>
<dbReference type="SMART" id="SM00471">
    <property type="entry name" value="HDc"/>
    <property type="match status" value="1"/>
</dbReference>
<gene>
    <name evidence="2" type="ORF">BXY41_101516</name>
</gene>
<dbReference type="SUPFAM" id="SSF109604">
    <property type="entry name" value="HD-domain/PDEase-like"/>
    <property type="match status" value="1"/>
</dbReference>
<dbReference type="CDD" id="cd00077">
    <property type="entry name" value="HDc"/>
    <property type="match status" value="1"/>
</dbReference>